<keyword evidence="3" id="KW-0548">Nucleotidyltransferase</keyword>
<evidence type="ECO:0000313" key="5">
    <source>
        <dbReference type="Proteomes" id="UP000193100"/>
    </source>
</evidence>
<dbReference type="PANTHER" id="PTHR43777:SF1">
    <property type="entry name" value="MOLYBDENUM COFACTOR CYTIDYLYLTRANSFERASE"/>
    <property type="match status" value="1"/>
</dbReference>
<dbReference type="SUPFAM" id="SSF53448">
    <property type="entry name" value="Nucleotide-diphospho-sugar transferases"/>
    <property type="match status" value="1"/>
</dbReference>
<dbReference type="Proteomes" id="UP000199211">
    <property type="component" value="Unassembled WGS sequence"/>
</dbReference>
<evidence type="ECO:0000313" key="6">
    <source>
        <dbReference type="Proteomes" id="UP000199211"/>
    </source>
</evidence>
<feature type="domain" description="MobA-like NTP transferase" evidence="2">
    <location>
        <begin position="28"/>
        <end position="186"/>
    </location>
</feature>
<dbReference type="EMBL" id="FOTV01000026">
    <property type="protein sequence ID" value="SFM07382.1"/>
    <property type="molecule type" value="Genomic_DNA"/>
</dbReference>
<dbReference type="CDD" id="cd04182">
    <property type="entry name" value="GT_2_like_f"/>
    <property type="match status" value="1"/>
</dbReference>
<dbReference type="InterPro" id="IPR029044">
    <property type="entry name" value="Nucleotide-diphossugar_trans"/>
</dbReference>
<dbReference type="RefSeq" id="WP_341456172.1">
    <property type="nucleotide sequence ID" value="NZ_DCAM01000041.1"/>
</dbReference>
<dbReference type="Pfam" id="PF12804">
    <property type="entry name" value="NTP_transf_3"/>
    <property type="match status" value="1"/>
</dbReference>
<name>A0A1W6K8H1_9GAMM</name>
<dbReference type="EC" id="2.7.7.76" evidence="3"/>
<dbReference type="Gene3D" id="3.90.550.10">
    <property type="entry name" value="Spore Coat Polysaccharide Biosynthesis Protein SpsA, Chain A"/>
    <property type="match status" value="1"/>
</dbReference>
<evidence type="ECO:0000313" key="4">
    <source>
        <dbReference type="EMBL" id="SFM07382.1"/>
    </source>
</evidence>
<gene>
    <name evidence="3" type="primary">mocA</name>
    <name evidence="3" type="ORF">MARSALSMR5_01612</name>
    <name evidence="4" type="ORF">SAMN04487868_12634</name>
</gene>
<dbReference type="EMBL" id="CP020931">
    <property type="protein sequence ID" value="ARM83697.1"/>
    <property type="molecule type" value="Genomic_DNA"/>
</dbReference>
<reference evidence="4 6" key="1">
    <citation type="submission" date="2016-10" db="EMBL/GenBank/DDBJ databases">
        <authorList>
            <person name="Varghese N."/>
            <person name="Submissions S."/>
        </authorList>
    </citation>
    <scope>NUCLEOTIDE SEQUENCE [LARGE SCALE GENOMIC DNA]</scope>
    <source>
        <strain evidence="4 6">DSM 26291</strain>
    </source>
</reference>
<dbReference type="InterPro" id="IPR025877">
    <property type="entry name" value="MobA-like_NTP_Trfase"/>
</dbReference>
<organism evidence="3 5">
    <name type="scientific">Marinobacter salarius</name>
    <dbReference type="NCBI Taxonomy" id="1420917"/>
    <lineage>
        <taxon>Bacteria</taxon>
        <taxon>Pseudomonadati</taxon>
        <taxon>Pseudomonadota</taxon>
        <taxon>Gammaproteobacteria</taxon>
        <taxon>Pseudomonadales</taxon>
        <taxon>Marinobacteraceae</taxon>
        <taxon>Marinobacter</taxon>
    </lineage>
</organism>
<accession>A0A1W6K8H1</accession>
<dbReference type="GO" id="GO:0061602">
    <property type="term" value="F:molybdenum cofactor cytidylyltransferase activity"/>
    <property type="evidence" value="ECO:0007669"/>
    <property type="project" value="UniProtKB-EC"/>
</dbReference>
<proteinExistence type="predicted"/>
<evidence type="ECO:0000256" key="1">
    <source>
        <dbReference type="ARBA" id="ARBA00022842"/>
    </source>
</evidence>
<keyword evidence="1" id="KW-0460">Magnesium</keyword>
<evidence type="ECO:0000313" key="3">
    <source>
        <dbReference type="EMBL" id="ARM83697.1"/>
    </source>
</evidence>
<reference evidence="3 5" key="2">
    <citation type="submission" date="2017-04" db="EMBL/GenBank/DDBJ databases">
        <title>Genome Sequence of Marinobacter salarius strain SMR5 Isolated from a culture of the Diatom Skeletonema marinoi.</title>
        <authorList>
            <person name="Topel M."/>
            <person name="Pinder M.I.M."/>
            <person name="Johansson O.N."/>
            <person name="Kourtchenko O."/>
            <person name="Godhe A."/>
            <person name="Clarke A.K."/>
        </authorList>
    </citation>
    <scope>NUCLEOTIDE SEQUENCE [LARGE SCALE GENOMIC DNA]</scope>
    <source>
        <strain evidence="3 5">SMR5</strain>
    </source>
</reference>
<dbReference type="Proteomes" id="UP000193100">
    <property type="component" value="Chromosome"/>
</dbReference>
<keyword evidence="3" id="KW-0808">Transferase</keyword>
<dbReference type="AlphaFoldDB" id="A0A1W6K8H1"/>
<dbReference type="PANTHER" id="PTHR43777">
    <property type="entry name" value="MOLYBDENUM COFACTOR CYTIDYLYLTRANSFERASE"/>
    <property type="match status" value="1"/>
</dbReference>
<protein>
    <submittedName>
        <fullName evidence="3">Molybdenum cofactor cytidylyltransferase</fullName>
        <ecNumber evidence="3">2.7.7.76</ecNumber>
    </submittedName>
</protein>
<evidence type="ECO:0000259" key="2">
    <source>
        <dbReference type="Pfam" id="PF12804"/>
    </source>
</evidence>
<keyword evidence="6" id="KW-1185">Reference proteome</keyword>
<sequence length="211" mass="23301">MTCVRGSEETQVQMHTIAGSDYHAFPVLLLAAGASRRMGRPKALLKFNDGTLMDHAVSQAKQLGANVTVVSGSGYPLVRYRCRNQPSAWCYTPDWVFGMAASLKSGLQTIGPRAKGVFVTLLDQPLVSESDLRSLAFCARQEVSEPFAADIYGNPGAPAYIPRRLWKEIMMLEGDRGAARILTRHQAKTLAIKGVESDVDTPEDWRRIRYD</sequence>
<accession>A0A1I4MVN6</accession>